<keyword evidence="14" id="KW-1185">Reference proteome</keyword>
<evidence type="ECO:0000256" key="9">
    <source>
        <dbReference type="PIRSR" id="PIRSR617736-1"/>
    </source>
</evidence>
<feature type="binding site" evidence="10">
    <location>
        <begin position="400"/>
        <end position="401"/>
    </location>
    <ligand>
        <name>substrate</name>
    </ligand>
</feature>
<feature type="active site" description="Nucleophile" evidence="9 11">
    <location>
        <position position="352"/>
    </location>
</feature>
<dbReference type="Gene3D" id="3.20.20.80">
    <property type="entry name" value="Glycosidases"/>
    <property type="match status" value="1"/>
</dbReference>
<accession>A0A916RGX2</accession>
<dbReference type="PANTHER" id="PTHR10353">
    <property type="entry name" value="GLYCOSYL HYDROLASE"/>
    <property type="match status" value="1"/>
</dbReference>
<evidence type="ECO:0000256" key="4">
    <source>
        <dbReference type="ARBA" id="ARBA00022801"/>
    </source>
</evidence>
<organism evidence="13 14">
    <name type="scientific">Pelagibacterium lentulum</name>
    <dbReference type="NCBI Taxonomy" id="2029865"/>
    <lineage>
        <taxon>Bacteria</taxon>
        <taxon>Pseudomonadati</taxon>
        <taxon>Pseudomonadota</taxon>
        <taxon>Alphaproteobacteria</taxon>
        <taxon>Hyphomicrobiales</taxon>
        <taxon>Devosiaceae</taxon>
        <taxon>Pelagibacterium</taxon>
    </lineage>
</organism>
<keyword evidence="8" id="KW-0624">Polysaccharide degradation</keyword>
<evidence type="ECO:0000256" key="1">
    <source>
        <dbReference type="ARBA" id="ARBA00000448"/>
    </source>
</evidence>
<keyword evidence="6" id="KW-0119">Carbohydrate metabolism</keyword>
<dbReference type="PROSITE" id="PS00572">
    <property type="entry name" value="GLYCOSYL_HYDROL_F1_1"/>
    <property type="match status" value="1"/>
</dbReference>
<dbReference type="OrthoDB" id="9765195at2"/>
<comment type="similarity">
    <text evidence="2 12">Belongs to the glycosyl hydrolase 1 family.</text>
</comment>
<dbReference type="InterPro" id="IPR017736">
    <property type="entry name" value="Glyco_hydro_1_beta-glucosidase"/>
</dbReference>
<dbReference type="SUPFAM" id="SSF51445">
    <property type="entry name" value="(Trans)glycosidases"/>
    <property type="match status" value="1"/>
</dbReference>
<reference evidence="13 14" key="1">
    <citation type="journal article" date="2014" name="Int. J. Syst. Evol. Microbiol.">
        <title>Complete genome sequence of Corynebacterium casei LMG S-19264T (=DSM 44701T), isolated from a smear-ripened cheese.</title>
        <authorList>
            <consortium name="US DOE Joint Genome Institute (JGI-PGF)"/>
            <person name="Walter F."/>
            <person name="Albersmeier A."/>
            <person name="Kalinowski J."/>
            <person name="Ruckert C."/>
        </authorList>
    </citation>
    <scope>NUCLEOTIDE SEQUENCE [LARGE SCALE GENOMIC DNA]</scope>
    <source>
        <strain evidence="13 14">CGMCC 1.15896</strain>
    </source>
</reference>
<dbReference type="InterPro" id="IPR017853">
    <property type="entry name" value="GH"/>
</dbReference>
<dbReference type="PRINTS" id="PR00131">
    <property type="entry name" value="GLHYDRLASE1"/>
</dbReference>
<dbReference type="GO" id="GO:0030245">
    <property type="term" value="P:cellulose catabolic process"/>
    <property type="evidence" value="ECO:0007669"/>
    <property type="project" value="UniProtKB-KW"/>
</dbReference>
<evidence type="ECO:0000256" key="11">
    <source>
        <dbReference type="PROSITE-ProRule" id="PRU10055"/>
    </source>
</evidence>
<dbReference type="InterPro" id="IPR033132">
    <property type="entry name" value="GH_1_N_CS"/>
</dbReference>
<dbReference type="EC" id="3.2.1.21" evidence="3 12"/>
<sequence>MFSHKRADFGEGFVFGAATAAYQIEGGQTDGRGPSIWDSFSATPGNVQAGDTGAVACDHYRLWPQDLDLLADAGFDAYRFSFSWPRLIPEGTGTINDKGIDFYDRLIDGMLERNLKPFATLYHWDLPSALQDKGGWLNRDIANWFADYAVLVAQKFGDRLATTATINEPWCVAFLSHMLGAHAPGYRDLRAAARASHHVLYAHGSAINAMRSEGMKNLGLVLNFEVAQSASADPDDMTAALLWDGIFNRWYLDGLFKGAYPTDVLEQFGEHMPAHYLADMATVTAPIDWLGVNYYTRGLYAHDPARTVFPLRKVDGPLEKTDIGWEIFPQGLEDILTRISTDYTTIPLYVTENGMAEVEGVDDPRRVAYYDSHLASVRGAQNRGANVKGYFGWSLLDNYEWAEGYSKRFGLVHVDYQTQQRTPKQSYRAFQAMLAGNNIPTDRAGYAEMA</sequence>
<dbReference type="AlphaFoldDB" id="A0A916RGX2"/>
<evidence type="ECO:0000313" key="13">
    <source>
        <dbReference type="EMBL" id="GGA56669.1"/>
    </source>
</evidence>
<comment type="caution">
    <text evidence="13">The sequence shown here is derived from an EMBL/GenBank/DDBJ whole genome shotgun (WGS) entry which is preliminary data.</text>
</comment>
<evidence type="ECO:0000256" key="10">
    <source>
        <dbReference type="PIRSR" id="PIRSR617736-2"/>
    </source>
</evidence>
<evidence type="ECO:0000256" key="7">
    <source>
        <dbReference type="ARBA" id="ARBA00023295"/>
    </source>
</evidence>
<dbReference type="NCBIfam" id="TIGR03356">
    <property type="entry name" value="BGL"/>
    <property type="match status" value="1"/>
</dbReference>
<feature type="binding site" evidence="10">
    <location>
        <position position="123"/>
    </location>
    <ligand>
        <name>substrate</name>
    </ligand>
</feature>
<dbReference type="InterPro" id="IPR001360">
    <property type="entry name" value="Glyco_hydro_1"/>
</dbReference>
<dbReference type="GO" id="GO:0005829">
    <property type="term" value="C:cytosol"/>
    <property type="evidence" value="ECO:0007669"/>
    <property type="project" value="TreeGrafter"/>
</dbReference>
<name>A0A916RGX2_9HYPH</name>
<dbReference type="Proteomes" id="UP000596977">
    <property type="component" value="Unassembled WGS sequence"/>
</dbReference>
<protein>
    <recommendedName>
        <fullName evidence="3 12">Beta-glucosidase</fullName>
        <ecNumber evidence="3 12">3.2.1.21</ecNumber>
    </recommendedName>
</protein>
<dbReference type="RefSeq" id="WP_127072312.1">
    <property type="nucleotide sequence ID" value="NZ_BMKB01000004.1"/>
</dbReference>
<evidence type="ECO:0000256" key="5">
    <source>
        <dbReference type="ARBA" id="ARBA00023001"/>
    </source>
</evidence>
<gene>
    <name evidence="13" type="primary">bglA</name>
    <name evidence="13" type="ORF">GCM10011499_28530</name>
</gene>
<dbReference type="GO" id="GO:0008422">
    <property type="term" value="F:beta-glucosidase activity"/>
    <property type="evidence" value="ECO:0007669"/>
    <property type="project" value="UniProtKB-EC"/>
</dbReference>
<keyword evidence="4 12" id="KW-0378">Hydrolase</keyword>
<feature type="binding site" evidence="10">
    <location>
        <position position="167"/>
    </location>
    <ligand>
        <name>substrate</name>
    </ligand>
</feature>
<feature type="binding site" evidence="10">
    <location>
        <position position="295"/>
    </location>
    <ligand>
        <name>substrate</name>
    </ligand>
</feature>
<proteinExistence type="inferred from homology"/>
<evidence type="ECO:0000313" key="14">
    <source>
        <dbReference type="Proteomes" id="UP000596977"/>
    </source>
</evidence>
<comment type="catalytic activity">
    <reaction evidence="1 12">
        <text>Hydrolysis of terminal, non-reducing beta-D-glucosyl residues with release of beta-D-glucose.</text>
        <dbReference type="EC" id="3.2.1.21"/>
    </reaction>
</comment>
<keyword evidence="7 12" id="KW-0326">Glycosidase</keyword>
<dbReference type="InterPro" id="IPR018120">
    <property type="entry name" value="Glyco_hydro_1_AS"/>
</dbReference>
<evidence type="ECO:0000256" key="6">
    <source>
        <dbReference type="ARBA" id="ARBA00023277"/>
    </source>
</evidence>
<evidence type="ECO:0000256" key="8">
    <source>
        <dbReference type="ARBA" id="ARBA00023326"/>
    </source>
</evidence>
<dbReference type="EMBL" id="BMKB01000004">
    <property type="protein sequence ID" value="GGA56669.1"/>
    <property type="molecule type" value="Genomic_DNA"/>
</dbReference>
<evidence type="ECO:0000256" key="3">
    <source>
        <dbReference type="ARBA" id="ARBA00012744"/>
    </source>
</evidence>
<dbReference type="PROSITE" id="PS00653">
    <property type="entry name" value="GLYCOSYL_HYDROL_F1_2"/>
    <property type="match status" value="1"/>
</dbReference>
<evidence type="ECO:0000256" key="2">
    <source>
        <dbReference type="ARBA" id="ARBA00010838"/>
    </source>
</evidence>
<dbReference type="Pfam" id="PF00232">
    <property type="entry name" value="Glyco_hydro_1"/>
    <property type="match status" value="1"/>
</dbReference>
<feature type="binding site" evidence="10">
    <location>
        <position position="23"/>
    </location>
    <ligand>
        <name>substrate</name>
    </ligand>
</feature>
<dbReference type="FunFam" id="3.20.20.80:FF:000004">
    <property type="entry name" value="Beta-glucosidase 6-phospho-beta-glucosidase"/>
    <property type="match status" value="1"/>
</dbReference>
<evidence type="ECO:0000256" key="12">
    <source>
        <dbReference type="RuleBase" id="RU361175"/>
    </source>
</evidence>
<keyword evidence="5" id="KW-0136">Cellulose degradation</keyword>
<dbReference type="PANTHER" id="PTHR10353:SF36">
    <property type="entry name" value="LP05116P"/>
    <property type="match status" value="1"/>
</dbReference>
<feature type="active site" description="Proton donor" evidence="9">
    <location>
        <position position="168"/>
    </location>
</feature>
<feature type="binding site" evidence="10">
    <location>
        <position position="393"/>
    </location>
    <ligand>
        <name>substrate</name>
    </ligand>
</feature>